<feature type="transmembrane region" description="Helical" evidence="6">
    <location>
        <begin position="57"/>
        <end position="78"/>
    </location>
</feature>
<evidence type="ECO:0000313" key="8">
    <source>
        <dbReference type="RefSeq" id="XP_032346036.1"/>
    </source>
</evidence>
<evidence type="ECO:0000313" key="7">
    <source>
        <dbReference type="Proteomes" id="UP000694856"/>
    </source>
</evidence>
<dbReference type="Pfam" id="PF00335">
    <property type="entry name" value="Tetraspanin"/>
    <property type="match status" value="1"/>
</dbReference>
<feature type="transmembrane region" description="Helical" evidence="6">
    <location>
        <begin position="12"/>
        <end position="37"/>
    </location>
</feature>
<sequence>MGLWSRVRVAKCQMLVTSFFLLLLGVAVATMAALTYFEAHFAVIGHASSGRTPYETIRHWAFSAGISLAGLLTLAAVLGTAATVREARGLMAGAFLCSALVFCALVQVAFWRFHSPSQVEDAVLDTYDLVYDQAVKGSDGIWRQELVAIQDTFPRLPGRDPGALRAAAPGLPLQFLCCGKGSPYGLQGSSEADLCRGEAAARQDCLQAIVSFLGTLGVVVSTLISLGLVSTVSAMLLSAFLWFAIHSGCNLDRRGKYTLGPRAHGCRPQEPRFSGRYQQRPAAHHPSEADALRGHLGPSRQSGGPRLLQDTPLPTHRGRDAPASSHLCAGRGETKGTPHRTHAE</sequence>
<organism evidence="7 8">
    <name type="scientific">Camelus ferus</name>
    <name type="common">Wild bactrian camel</name>
    <name type="synonym">Camelus bactrianus ferus</name>
    <dbReference type="NCBI Taxonomy" id="419612"/>
    <lineage>
        <taxon>Eukaryota</taxon>
        <taxon>Metazoa</taxon>
        <taxon>Chordata</taxon>
        <taxon>Craniata</taxon>
        <taxon>Vertebrata</taxon>
        <taxon>Euteleostomi</taxon>
        <taxon>Mammalia</taxon>
        <taxon>Eutheria</taxon>
        <taxon>Laurasiatheria</taxon>
        <taxon>Artiodactyla</taxon>
        <taxon>Tylopoda</taxon>
        <taxon>Camelidae</taxon>
        <taxon>Camelus</taxon>
    </lineage>
</organism>
<keyword evidence="2 6" id="KW-0812">Transmembrane</keyword>
<comment type="subcellular location">
    <subcellularLocation>
        <location evidence="1">Membrane</location>
        <topology evidence="1">Multi-pass membrane protein</topology>
    </subcellularLocation>
</comment>
<feature type="transmembrane region" description="Helical" evidence="6">
    <location>
        <begin position="223"/>
        <end position="245"/>
    </location>
</feature>
<proteinExistence type="predicted"/>
<dbReference type="Proteomes" id="UP000694856">
    <property type="component" value="Chromosome 10"/>
</dbReference>
<dbReference type="GeneID" id="106728579"/>
<feature type="transmembrane region" description="Helical" evidence="6">
    <location>
        <begin position="90"/>
        <end position="111"/>
    </location>
</feature>
<name>A0A8B8TUR3_CAMFR</name>
<dbReference type="AlphaFoldDB" id="A0A8B8TUR3"/>
<dbReference type="CTD" id="10077"/>
<dbReference type="RefSeq" id="XP_032346036.1">
    <property type="nucleotide sequence ID" value="XM_032490145.1"/>
</dbReference>
<evidence type="ECO:0000256" key="4">
    <source>
        <dbReference type="ARBA" id="ARBA00023136"/>
    </source>
</evidence>
<evidence type="ECO:0000256" key="6">
    <source>
        <dbReference type="SAM" id="Phobius"/>
    </source>
</evidence>
<keyword evidence="4 6" id="KW-0472">Membrane</keyword>
<keyword evidence="3 6" id="KW-1133">Transmembrane helix</keyword>
<dbReference type="GO" id="GO:0016020">
    <property type="term" value="C:membrane"/>
    <property type="evidence" value="ECO:0007669"/>
    <property type="project" value="UniProtKB-SubCell"/>
</dbReference>
<reference evidence="8" key="1">
    <citation type="submission" date="2025-08" db="UniProtKB">
        <authorList>
            <consortium name="RefSeq"/>
        </authorList>
    </citation>
    <scope>IDENTIFICATION</scope>
    <source>
        <tissue evidence="8">Ear skin</tissue>
    </source>
</reference>
<feature type="region of interest" description="Disordered" evidence="5">
    <location>
        <begin position="262"/>
        <end position="344"/>
    </location>
</feature>
<dbReference type="KEGG" id="cfr:106728579"/>
<protein>
    <submittedName>
        <fullName evidence="8">Tetraspanin-32</fullName>
    </submittedName>
</protein>
<evidence type="ECO:0000256" key="2">
    <source>
        <dbReference type="ARBA" id="ARBA00022692"/>
    </source>
</evidence>
<keyword evidence="7" id="KW-1185">Reference proteome</keyword>
<dbReference type="InterPro" id="IPR018499">
    <property type="entry name" value="Tetraspanin/Peripherin"/>
</dbReference>
<feature type="compositionally biased region" description="Basic and acidic residues" evidence="5">
    <location>
        <begin position="332"/>
        <end position="344"/>
    </location>
</feature>
<accession>A0A8B8TUR3</accession>
<evidence type="ECO:0000256" key="5">
    <source>
        <dbReference type="SAM" id="MobiDB-lite"/>
    </source>
</evidence>
<evidence type="ECO:0000256" key="3">
    <source>
        <dbReference type="ARBA" id="ARBA00022989"/>
    </source>
</evidence>
<evidence type="ECO:0000256" key="1">
    <source>
        <dbReference type="ARBA" id="ARBA00004141"/>
    </source>
</evidence>
<gene>
    <name evidence="8" type="primary">TSPAN32</name>
</gene>